<feature type="transmembrane region" description="Helical" evidence="11">
    <location>
        <begin position="24"/>
        <end position="50"/>
    </location>
</feature>
<evidence type="ECO:0000256" key="1">
    <source>
        <dbReference type="ARBA" id="ARBA00022475"/>
    </source>
</evidence>
<evidence type="ECO:0000256" key="9">
    <source>
        <dbReference type="ARBA" id="ARBA00023136"/>
    </source>
</evidence>
<evidence type="ECO:0000256" key="11">
    <source>
        <dbReference type="HAMAP-Rule" id="MF_00766"/>
    </source>
</evidence>
<comment type="caution">
    <text evidence="13">The sequence shown here is derived from an EMBL/GenBank/DDBJ whole genome shotgun (WGS) entry which is preliminary data.</text>
</comment>
<keyword evidence="7 11" id="KW-0573">Peptidoglycan synthesis</keyword>
<keyword evidence="6 11" id="KW-0133">Cell shape</keyword>
<dbReference type="InterPro" id="IPR011812">
    <property type="entry name" value="Pep_trsgly"/>
</dbReference>
<comment type="similarity">
    <text evidence="11">Belongs to the glycosyltransferase 51 family.</text>
</comment>
<evidence type="ECO:0000313" key="13">
    <source>
        <dbReference type="EMBL" id="NKN32464.1"/>
    </source>
</evidence>
<dbReference type="InterPro" id="IPR001264">
    <property type="entry name" value="Glyco_trans_51"/>
</dbReference>
<sequence>MSARKTRKRPGKGRARKQRHDTPGILRLLVLAPLVLALCSVVMVGALRWLDPPSSAFMLEHRLAGLWAEGRAPRLEYRWVDLDDIDPALALAVIAAEDQRFPEHHGFDLVELRKVLADLGEGGPSRGASTLTQQTAKNLFLWPGRDYLRKGIEAWFTVLIETLWPKRRILEVYLNIAQFGPEVYGAEAASRRYFDRSAANLGRSRAARLAAVLPDPRGYRLDRPSERRERRVGWILAQMRQLGGIAYLERLR</sequence>
<evidence type="ECO:0000256" key="8">
    <source>
        <dbReference type="ARBA" id="ARBA00022989"/>
    </source>
</evidence>
<evidence type="ECO:0000256" key="7">
    <source>
        <dbReference type="ARBA" id="ARBA00022984"/>
    </source>
</evidence>
<evidence type="ECO:0000259" key="12">
    <source>
        <dbReference type="Pfam" id="PF00912"/>
    </source>
</evidence>
<dbReference type="PANTHER" id="PTHR30400:SF0">
    <property type="entry name" value="BIOSYNTHETIC PEPTIDOGLYCAN TRANSGLYCOSYLASE"/>
    <property type="match status" value="1"/>
</dbReference>
<feature type="domain" description="Glycosyl transferase family 51" evidence="12">
    <location>
        <begin position="77"/>
        <end position="239"/>
    </location>
</feature>
<comment type="catalytic activity">
    <reaction evidence="11">
        <text>[GlcNAc-(1-&gt;4)-Mur2Ac(oyl-L-Ala-gamma-D-Glu-L-Lys-D-Ala-D-Ala)](n)-di-trans,octa-cis-undecaprenyl diphosphate + beta-D-GlcNAc-(1-&gt;4)-Mur2Ac(oyl-L-Ala-gamma-D-Glu-L-Lys-D-Ala-D-Ala)-di-trans,octa-cis-undecaprenyl diphosphate = [GlcNAc-(1-&gt;4)-Mur2Ac(oyl-L-Ala-gamma-D-Glu-L-Lys-D-Ala-D-Ala)](n+1)-di-trans,octa-cis-undecaprenyl diphosphate + di-trans,octa-cis-undecaprenyl diphosphate + H(+)</text>
        <dbReference type="Rhea" id="RHEA:23708"/>
        <dbReference type="Rhea" id="RHEA-COMP:9602"/>
        <dbReference type="Rhea" id="RHEA-COMP:9603"/>
        <dbReference type="ChEBI" id="CHEBI:15378"/>
        <dbReference type="ChEBI" id="CHEBI:58405"/>
        <dbReference type="ChEBI" id="CHEBI:60033"/>
        <dbReference type="ChEBI" id="CHEBI:78435"/>
        <dbReference type="EC" id="2.4.99.28"/>
    </reaction>
</comment>
<dbReference type="EC" id="2.4.99.28" evidence="11"/>
<dbReference type="PANTHER" id="PTHR30400">
    <property type="entry name" value="MONOFUNCTIONAL BIOSYNTHETIC PEPTIDOGLYCAN TRANSGLYCOSYLASE"/>
    <property type="match status" value="1"/>
</dbReference>
<comment type="subcellular location">
    <subcellularLocation>
        <location evidence="11">Cell inner membrane</location>
        <topology evidence="11">Single-pass membrane protein</topology>
    </subcellularLocation>
</comment>
<keyword evidence="8 11" id="KW-1133">Transmembrane helix</keyword>
<dbReference type="Proteomes" id="UP000740754">
    <property type="component" value="Unassembled WGS sequence"/>
</dbReference>
<gene>
    <name evidence="11 13" type="primary">mtgA</name>
    <name evidence="13" type="ORF">HF203_04435</name>
</gene>
<dbReference type="SUPFAM" id="SSF53955">
    <property type="entry name" value="Lysozyme-like"/>
    <property type="match status" value="1"/>
</dbReference>
<keyword evidence="1 11" id="KW-1003">Cell membrane</keyword>
<evidence type="ECO:0000256" key="6">
    <source>
        <dbReference type="ARBA" id="ARBA00022960"/>
    </source>
</evidence>
<reference evidence="13 14" key="1">
    <citation type="submission" date="2020-04" db="EMBL/GenBank/DDBJ databases">
        <title>Draft Whole-Genome sequence of Marichromatium bheemlicum DSM 18632, type strain.</title>
        <authorList>
            <person name="Kyndt J.A."/>
            <person name="Meyer T.E."/>
        </authorList>
    </citation>
    <scope>NUCLEOTIDE SEQUENCE [LARGE SCALE GENOMIC DNA]</scope>
    <source>
        <strain evidence="13 14">DSM 18632</strain>
    </source>
</reference>
<dbReference type="Pfam" id="PF00912">
    <property type="entry name" value="Transgly"/>
    <property type="match status" value="1"/>
</dbReference>
<evidence type="ECO:0000256" key="3">
    <source>
        <dbReference type="ARBA" id="ARBA00022676"/>
    </source>
</evidence>
<dbReference type="RefSeq" id="WP_168666997.1">
    <property type="nucleotide sequence ID" value="NZ_JAAXKX010000004.1"/>
</dbReference>
<evidence type="ECO:0000256" key="2">
    <source>
        <dbReference type="ARBA" id="ARBA00022519"/>
    </source>
</evidence>
<keyword evidence="3 11" id="KW-0328">Glycosyltransferase</keyword>
<keyword evidence="2 11" id="KW-0997">Cell inner membrane</keyword>
<dbReference type="GO" id="GO:0016757">
    <property type="term" value="F:glycosyltransferase activity"/>
    <property type="evidence" value="ECO:0007669"/>
    <property type="project" value="UniProtKB-KW"/>
</dbReference>
<evidence type="ECO:0000256" key="10">
    <source>
        <dbReference type="ARBA" id="ARBA00023316"/>
    </source>
</evidence>
<evidence type="ECO:0000256" key="5">
    <source>
        <dbReference type="ARBA" id="ARBA00022692"/>
    </source>
</evidence>
<protein>
    <recommendedName>
        <fullName evidence="11">Biosynthetic peptidoglycan transglycosylase</fullName>
        <ecNumber evidence="11">2.4.99.28</ecNumber>
    </recommendedName>
    <alternativeName>
        <fullName evidence="11">Glycan polymerase</fullName>
    </alternativeName>
    <alternativeName>
        <fullName evidence="11">Peptidoglycan glycosyltransferase MtgA</fullName>
        <shortName evidence="11">PGT</shortName>
    </alternativeName>
</protein>
<dbReference type="Gene3D" id="1.10.3810.10">
    <property type="entry name" value="Biosynthetic peptidoglycan transglycosylase-like"/>
    <property type="match status" value="1"/>
</dbReference>
<proteinExistence type="inferred from homology"/>
<dbReference type="NCBIfam" id="TIGR02070">
    <property type="entry name" value="mono_pep_trsgly"/>
    <property type="match status" value="1"/>
</dbReference>
<dbReference type="HAMAP" id="MF_00766">
    <property type="entry name" value="PGT_MtgA"/>
    <property type="match status" value="1"/>
</dbReference>
<dbReference type="InterPro" id="IPR023346">
    <property type="entry name" value="Lysozyme-like_dom_sf"/>
</dbReference>
<keyword evidence="5 11" id="KW-0812">Transmembrane</keyword>
<keyword evidence="4 11" id="KW-0808">Transferase</keyword>
<dbReference type="EMBL" id="JAAXKX010000004">
    <property type="protein sequence ID" value="NKN32464.1"/>
    <property type="molecule type" value="Genomic_DNA"/>
</dbReference>
<keyword evidence="10 11" id="KW-0961">Cell wall biogenesis/degradation</keyword>
<organism evidence="13 14">
    <name type="scientific">Marichromatium bheemlicum</name>
    <dbReference type="NCBI Taxonomy" id="365339"/>
    <lineage>
        <taxon>Bacteria</taxon>
        <taxon>Pseudomonadati</taxon>
        <taxon>Pseudomonadota</taxon>
        <taxon>Gammaproteobacteria</taxon>
        <taxon>Chromatiales</taxon>
        <taxon>Chromatiaceae</taxon>
        <taxon>Marichromatium</taxon>
    </lineage>
</organism>
<keyword evidence="9 11" id="KW-0472">Membrane</keyword>
<dbReference type="InterPro" id="IPR036950">
    <property type="entry name" value="PBP_transglycosylase"/>
</dbReference>
<comment type="pathway">
    <text evidence="11">Cell wall biogenesis; peptidoglycan biosynthesis.</text>
</comment>
<accession>A0ABX1I677</accession>
<evidence type="ECO:0000256" key="4">
    <source>
        <dbReference type="ARBA" id="ARBA00022679"/>
    </source>
</evidence>
<evidence type="ECO:0000313" key="14">
    <source>
        <dbReference type="Proteomes" id="UP000740754"/>
    </source>
</evidence>
<keyword evidence="14" id="KW-1185">Reference proteome</keyword>
<comment type="function">
    <text evidence="11">Peptidoglycan polymerase that catalyzes glycan chain elongation from lipid-linked precursors.</text>
</comment>
<name>A0ABX1I677_9GAMM</name>